<sequence length="77" mass="9160">MNEKERVEIDIKKLEESIDEIEDINLDKNEIQIIEKAKQYKTDSIYYLKKEDEFTSFGCITYAHGLLDALKLKYELI</sequence>
<proteinExistence type="predicted"/>
<keyword evidence="4" id="KW-1185">Reference proteome</keyword>
<evidence type="ECO:0000256" key="1">
    <source>
        <dbReference type="SAM" id="Coils"/>
    </source>
</evidence>
<reference evidence="3 4" key="1">
    <citation type="submission" date="2016-04" db="EMBL/GenBank/DDBJ databases">
        <title>Genome sequence of Methanobrevibacter curvatus DSM 11111.</title>
        <authorList>
            <person name="Poehlein A."/>
            <person name="Seedorf H."/>
            <person name="Daniel R."/>
        </authorList>
    </citation>
    <scope>NUCLEOTIDE SEQUENCE [LARGE SCALE GENOMIC DNA]</scope>
    <source>
        <strain evidence="3 4">DSM 11111</strain>
    </source>
</reference>
<dbReference type="InterPro" id="IPR023140">
    <property type="entry name" value="DUF357"/>
</dbReference>
<dbReference type="SUPFAM" id="SSF158372">
    <property type="entry name" value="AF1782-like"/>
    <property type="match status" value="1"/>
</dbReference>
<dbReference type="STRING" id="49547.MBCUR_08030"/>
<accession>A0A166B680</accession>
<dbReference type="Proteomes" id="UP000077245">
    <property type="component" value="Unassembled WGS sequence"/>
</dbReference>
<name>A0A166B680_9EURY</name>
<protein>
    <recommendedName>
        <fullName evidence="2">DUF357 domain-containing protein</fullName>
    </recommendedName>
</protein>
<dbReference type="OrthoDB" id="148073at2157"/>
<feature type="domain" description="DUF357" evidence="2">
    <location>
        <begin position="11"/>
        <end position="71"/>
    </location>
</feature>
<dbReference type="InterPro" id="IPR036809">
    <property type="entry name" value="AF1782-like_sf"/>
</dbReference>
<organism evidence="3 4">
    <name type="scientific">Methanobrevibacter curvatus</name>
    <dbReference type="NCBI Taxonomy" id="49547"/>
    <lineage>
        <taxon>Archaea</taxon>
        <taxon>Methanobacteriati</taxon>
        <taxon>Methanobacteriota</taxon>
        <taxon>Methanomada group</taxon>
        <taxon>Methanobacteria</taxon>
        <taxon>Methanobacteriales</taxon>
        <taxon>Methanobacteriaceae</taxon>
        <taxon>Methanobrevibacter</taxon>
    </lineage>
</organism>
<dbReference type="Gene3D" id="1.20.1270.90">
    <property type="entry name" value="AF1782-like"/>
    <property type="match status" value="1"/>
</dbReference>
<keyword evidence="1" id="KW-0175">Coiled coil</keyword>
<evidence type="ECO:0000313" key="4">
    <source>
        <dbReference type="Proteomes" id="UP000077245"/>
    </source>
</evidence>
<dbReference type="EMBL" id="LWMV01000158">
    <property type="protein sequence ID" value="KZX12914.1"/>
    <property type="molecule type" value="Genomic_DNA"/>
</dbReference>
<dbReference type="PATRIC" id="fig|49547.3.peg.869"/>
<dbReference type="Pfam" id="PF04010">
    <property type="entry name" value="DUF357"/>
    <property type="match status" value="1"/>
</dbReference>
<gene>
    <name evidence="3" type="ORF">MBCUR_08030</name>
</gene>
<comment type="caution">
    <text evidence="3">The sequence shown here is derived from an EMBL/GenBank/DDBJ whole genome shotgun (WGS) entry which is preliminary data.</text>
</comment>
<evidence type="ECO:0000259" key="2">
    <source>
        <dbReference type="Pfam" id="PF04010"/>
    </source>
</evidence>
<dbReference type="RefSeq" id="WP_067090526.1">
    <property type="nucleotide sequence ID" value="NZ_LWMV01000158.1"/>
</dbReference>
<dbReference type="AlphaFoldDB" id="A0A166B680"/>
<evidence type="ECO:0000313" key="3">
    <source>
        <dbReference type="EMBL" id="KZX12914.1"/>
    </source>
</evidence>
<feature type="coiled-coil region" evidence="1">
    <location>
        <begin position="4"/>
        <end position="31"/>
    </location>
</feature>